<dbReference type="AlphaFoldDB" id="A0A9P5CRD7"/>
<evidence type="ECO:0000313" key="3">
    <source>
        <dbReference type="Proteomes" id="UP000803844"/>
    </source>
</evidence>
<name>A0A9P5CRD7_CRYP1</name>
<reference evidence="2" key="1">
    <citation type="journal article" date="2020" name="Phytopathology">
        <title>Genome sequence of the chestnut blight fungus Cryphonectria parasitica EP155: A fundamental resource for an archetypical invasive plant pathogen.</title>
        <authorList>
            <person name="Crouch J.A."/>
            <person name="Dawe A."/>
            <person name="Aerts A."/>
            <person name="Barry K."/>
            <person name="Churchill A.C.L."/>
            <person name="Grimwood J."/>
            <person name="Hillman B."/>
            <person name="Milgroom M.G."/>
            <person name="Pangilinan J."/>
            <person name="Smith M."/>
            <person name="Salamov A."/>
            <person name="Schmutz J."/>
            <person name="Yadav J."/>
            <person name="Grigoriev I.V."/>
            <person name="Nuss D."/>
        </authorList>
    </citation>
    <scope>NUCLEOTIDE SEQUENCE</scope>
    <source>
        <strain evidence="2">EP155</strain>
    </source>
</reference>
<evidence type="ECO:0000313" key="2">
    <source>
        <dbReference type="EMBL" id="KAF3768454.1"/>
    </source>
</evidence>
<gene>
    <name evidence="2" type="ORF">M406DRAFT_71460</name>
</gene>
<accession>A0A9P5CRD7</accession>
<feature type="region of interest" description="Disordered" evidence="1">
    <location>
        <begin position="91"/>
        <end position="110"/>
    </location>
</feature>
<comment type="caution">
    <text evidence="2">The sequence shown here is derived from an EMBL/GenBank/DDBJ whole genome shotgun (WGS) entry which is preliminary data.</text>
</comment>
<feature type="compositionally biased region" description="Basic and acidic residues" evidence="1">
    <location>
        <begin position="56"/>
        <end position="68"/>
    </location>
</feature>
<dbReference type="EMBL" id="MU032345">
    <property type="protein sequence ID" value="KAF3768454.1"/>
    <property type="molecule type" value="Genomic_DNA"/>
</dbReference>
<evidence type="ECO:0000256" key="1">
    <source>
        <dbReference type="SAM" id="MobiDB-lite"/>
    </source>
</evidence>
<sequence>MCGYDGGNTWFPYHSLVPAFLARALNFTLFHESPSSATAMCSAVQSPRHARPPPKRALEEADPDRASDFDSSDLAGAPPQVLSFLIDLRNKQSKRPDHPGGNPTKTEPNRLGELVDLLTTEIRESVTIHKTPDTSHLSDILHKLQSLAASLVSALDDKQEASLSFDHDTVLISGDRPDPNQEQLLEDVGSVVENDQFEAALGTRFAPINVDLLSAKDRMATFPDVLESGLEGLERRIQLGIHAWPDKNLAQFRPGQMVTAGILNELLLMDLPLRYSLGIPATRAKKLRKTCSGIVLTYYVDVSNQMSTVESEKNHFVISIINFENMMFTFWRMSNEKFQELKVEYEEALDLRLEGSSHNLGNYDGNCCVFRCAEAMRSYFSIDAGVIQDEISLRLYFLKRLIESWSGTTHEAASCQAPNSDGSLPSDSIAQVTWELGEDFDPDSDINDLVTAAQLSLDWAPHEGLDIVEPTDGYLPQTPLPSERINNQALPTTSGNFLISFSDRPERALRRRLLETDETEIELPRKRKSTETPSVIDSLMTALIDDGASRLRHHILTFNRDSPKLPNSWDEKISWEEQTADILKLASKWEESSEVASLVALVLRVYGLDCMVAIARRNANIAEGQPDPPISTTVAAEYLWRGRKERPTDQAVRWN</sequence>
<dbReference type="RefSeq" id="XP_040779415.1">
    <property type="nucleotide sequence ID" value="XM_040925455.1"/>
</dbReference>
<feature type="region of interest" description="Disordered" evidence="1">
    <location>
        <begin position="41"/>
        <end position="76"/>
    </location>
</feature>
<organism evidence="2 3">
    <name type="scientific">Cryphonectria parasitica (strain ATCC 38755 / EP155)</name>
    <dbReference type="NCBI Taxonomy" id="660469"/>
    <lineage>
        <taxon>Eukaryota</taxon>
        <taxon>Fungi</taxon>
        <taxon>Dikarya</taxon>
        <taxon>Ascomycota</taxon>
        <taxon>Pezizomycotina</taxon>
        <taxon>Sordariomycetes</taxon>
        <taxon>Sordariomycetidae</taxon>
        <taxon>Diaporthales</taxon>
        <taxon>Cryphonectriaceae</taxon>
        <taxon>Cryphonectria-Endothia species complex</taxon>
        <taxon>Cryphonectria</taxon>
    </lineage>
</organism>
<keyword evidence="3" id="KW-1185">Reference proteome</keyword>
<dbReference type="Proteomes" id="UP000803844">
    <property type="component" value="Unassembled WGS sequence"/>
</dbReference>
<protein>
    <submittedName>
        <fullName evidence="2">Uncharacterized protein</fullName>
    </submittedName>
</protein>
<dbReference type="GeneID" id="63842584"/>
<dbReference type="OrthoDB" id="341259at2759"/>
<proteinExistence type="predicted"/>